<dbReference type="EMBL" id="BPVZ01000606">
    <property type="protein sequence ID" value="GKV52098.1"/>
    <property type="molecule type" value="Genomic_DNA"/>
</dbReference>
<protein>
    <submittedName>
        <fullName evidence="1">Uncharacterized protein</fullName>
    </submittedName>
</protein>
<name>A0AAV5MTE4_9ROSI</name>
<sequence>MKFVEIHVSYCMFVPDVLGIYAQSKSCLVWCMEYGDRNQVINP</sequence>
<dbReference type="AlphaFoldDB" id="A0AAV5MTE4"/>
<gene>
    <name evidence="1" type="ORF">SLEP1_g58695</name>
</gene>
<organism evidence="1 2">
    <name type="scientific">Rubroshorea leprosula</name>
    <dbReference type="NCBI Taxonomy" id="152421"/>
    <lineage>
        <taxon>Eukaryota</taxon>
        <taxon>Viridiplantae</taxon>
        <taxon>Streptophyta</taxon>
        <taxon>Embryophyta</taxon>
        <taxon>Tracheophyta</taxon>
        <taxon>Spermatophyta</taxon>
        <taxon>Magnoliopsida</taxon>
        <taxon>eudicotyledons</taxon>
        <taxon>Gunneridae</taxon>
        <taxon>Pentapetalae</taxon>
        <taxon>rosids</taxon>
        <taxon>malvids</taxon>
        <taxon>Malvales</taxon>
        <taxon>Dipterocarpaceae</taxon>
        <taxon>Rubroshorea</taxon>
    </lineage>
</organism>
<keyword evidence="2" id="KW-1185">Reference proteome</keyword>
<accession>A0AAV5MTE4</accession>
<proteinExistence type="predicted"/>
<evidence type="ECO:0000313" key="1">
    <source>
        <dbReference type="EMBL" id="GKV52098.1"/>
    </source>
</evidence>
<reference evidence="1 2" key="1">
    <citation type="journal article" date="2021" name="Commun. Biol.">
        <title>The genome of Shorea leprosula (Dipterocarpaceae) highlights the ecological relevance of drought in aseasonal tropical rainforests.</title>
        <authorList>
            <person name="Ng K.K.S."/>
            <person name="Kobayashi M.J."/>
            <person name="Fawcett J.A."/>
            <person name="Hatakeyama M."/>
            <person name="Paape T."/>
            <person name="Ng C.H."/>
            <person name="Ang C.C."/>
            <person name="Tnah L.H."/>
            <person name="Lee C.T."/>
            <person name="Nishiyama T."/>
            <person name="Sese J."/>
            <person name="O'Brien M.J."/>
            <person name="Copetti D."/>
            <person name="Mohd Noor M.I."/>
            <person name="Ong R.C."/>
            <person name="Putra M."/>
            <person name="Sireger I.Z."/>
            <person name="Indrioko S."/>
            <person name="Kosugi Y."/>
            <person name="Izuno A."/>
            <person name="Isagi Y."/>
            <person name="Lee S.L."/>
            <person name="Shimizu K.K."/>
        </authorList>
    </citation>
    <scope>NUCLEOTIDE SEQUENCE [LARGE SCALE GENOMIC DNA]</scope>
    <source>
        <strain evidence="1">214</strain>
    </source>
</reference>
<evidence type="ECO:0000313" key="2">
    <source>
        <dbReference type="Proteomes" id="UP001054252"/>
    </source>
</evidence>
<dbReference type="Proteomes" id="UP001054252">
    <property type="component" value="Unassembled WGS sequence"/>
</dbReference>
<comment type="caution">
    <text evidence="1">The sequence shown here is derived from an EMBL/GenBank/DDBJ whole genome shotgun (WGS) entry which is preliminary data.</text>
</comment>